<sequence length="171" mass="18421">MNQRTKYIIAYTFAAAAIIGFLAWAASTENSSGNSTSSVYSASALEAPDNFYDFSTIAMQDGNVSHMYEVKNEGNEPVRIEEIYTSCMCTTASIIGADGTRRGRFGMKGHGLSGAANYEVMPGKSVIIEAVFDPAAHGPSGVGLARRSIYLETNSQTQPKVELRFQALVTR</sequence>
<dbReference type="PANTHER" id="PTHR37833">
    <property type="entry name" value="LIPOPROTEIN-RELATED"/>
    <property type="match status" value="1"/>
</dbReference>
<dbReference type="Proteomes" id="UP000230935">
    <property type="component" value="Unassembled WGS sequence"/>
</dbReference>
<protein>
    <recommendedName>
        <fullName evidence="4">DUF1573 domain-containing protein</fullName>
    </recommendedName>
</protein>
<name>A0A2H0W038_9BACT</name>
<evidence type="ECO:0000313" key="2">
    <source>
        <dbReference type="EMBL" id="PIS04686.1"/>
    </source>
</evidence>
<dbReference type="AlphaFoldDB" id="A0A2H0W038"/>
<evidence type="ECO:0000313" key="3">
    <source>
        <dbReference type="Proteomes" id="UP000230935"/>
    </source>
</evidence>
<organism evidence="2 3">
    <name type="scientific">Candidatus Buchananbacteria bacterium CG10_big_fil_rev_8_21_14_0_10_42_9</name>
    <dbReference type="NCBI Taxonomy" id="1974526"/>
    <lineage>
        <taxon>Bacteria</taxon>
        <taxon>Candidatus Buchananiibacteriota</taxon>
    </lineage>
</organism>
<dbReference type="EMBL" id="PEZZ01000042">
    <property type="protein sequence ID" value="PIS04686.1"/>
    <property type="molecule type" value="Genomic_DNA"/>
</dbReference>
<reference evidence="3" key="1">
    <citation type="submission" date="2017-09" db="EMBL/GenBank/DDBJ databases">
        <title>Depth-based differentiation of microbial function through sediment-hosted aquifers and enrichment of novel symbionts in the deep terrestrial subsurface.</title>
        <authorList>
            <person name="Probst A.J."/>
            <person name="Ladd B."/>
            <person name="Jarett J.K."/>
            <person name="Geller-Mcgrath D.E."/>
            <person name="Sieber C.M.K."/>
            <person name="Emerson J.B."/>
            <person name="Anantharaman K."/>
            <person name="Thomas B.C."/>
            <person name="Malmstrom R."/>
            <person name="Stieglmeier M."/>
            <person name="Klingl A."/>
            <person name="Woyke T."/>
            <person name="Ryan C.M."/>
            <person name="Banfield J.F."/>
        </authorList>
    </citation>
    <scope>NUCLEOTIDE SEQUENCE [LARGE SCALE GENOMIC DNA]</scope>
</reference>
<keyword evidence="1" id="KW-0472">Membrane</keyword>
<dbReference type="InterPro" id="IPR011467">
    <property type="entry name" value="DUF1573"/>
</dbReference>
<proteinExistence type="predicted"/>
<feature type="transmembrane region" description="Helical" evidence="1">
    <location>
        <begin position="7"/>
        <end position="26"/>
    </location>
</feature>
<comment type="caution">
    <text evidence="2">The sequence shown here is derived from an EMBL/GenBank/DDBJ whole genome shotgun (WGS) entry which is preliminary data.</text>
</comment>
<dbReference type="PANTHER" id="PTHR37833:SF1">
    <property type="entry name" value="SIGNAL PEPTIDE PROTEIN"/>
    <property type="match status" value="1"/>
</dbReference>
<dbReference type="InterPro" id="IPR013783">
    <property type="entry name" value="Ig-like_fold"/>
</dbReference>
<dbReference type="Pfam" id="PF07610">
    <property type="entry name" value="DUF1573"/>
    <property type="match status" value="1"/>
</dbReference>
<keyword evidence="1" id="KW-1133">Transmembrane helix</keyword>
<accession>A0A2H0W038</accession>
<dbReference type="Gene3D" id="2.60.40.10">
    <property type="entry name" value="Immunoglobulins"/>
    <property type="match status" value="1"/>
</dbReference>
<keyword evidence="1" id="KW-0812">Transmembrane</keyword>
<evidence type="ECO:0000256" key="1">
    <source>
        <dbReference type="SAM" id="Phobius"/>
    </source>
</evidence>
<evidence type="ECO:0008006" key="4">
    <source>
        <dbReference type="Google" id="ProtNLM"/>
    </source>
</evidence>
<gene>
    <name evidence="2" type="ORF">COT81_05190</name>
</gene>